<keyword evidence="3" id="KW-1185">Reference proteome</keyword>
<proteinExistence type="predicted"/>
<evidence type="ECO:0000313" key="2">
    <source>
        <dbReference type="EMBL" id="CAB1445963.1"/>
    </source>
</evidence>
<keyword evidence="1" id="KW-0732">Signal</keyword>
<dbReference type="AlphaFoldDB" id="A0A9N7YZT4"/>
<comment type="caution">
    <text evidence="2">The sequence shown here is derived from an EMBL/GenBank/DDBJ whole genome shotgun (WGS) entry which is preliminary data.</text>
</comment>
<feature type="signal peptide" evidence="1">
    <location>
        <begin position="1"/>
        <end position="31"/>
    </location>
</feature>
<organism evidence="2 3">
    <name type="scientific">Pleuronectes platessa</name>
    <name type="common">European plaice</name>
    <dbReference type="NCBI Taxonomy" id="8262"/>
    <lineage>
        <taxon>Eukaryota</taxon>
        <taxon>Metazoa</taxon>
        <taxon>Chordata</taxon>
        <taxon>Craniata</taxon>
        <taxon>Vertebrata</taxon>
        <taxon>Euteleostomi</taxon>
        <taxon>Actinopterygii</taxon>
        <taxon>Neopterygii</taxon>
        <taxon>Teleostei</taxon>
        <taxon>Neoteleostei</taxon>
        <taxon>Acanthomorphata</taxon>
        <taxon>Carangaria</taxon>
        <taxon>Pleuronectiformes</taxon>
        <taxon>Pleuronectoidei</taxon>
        <taxon>Pleuronectidae</taxon>
        <taxon>Pleuronectes</taxon>
    </lineage>
</organism>
<gene>
    <name evidence="2" type="ORF">PLEPLA_LOCUS33707</name>
</gene>
<protein>
    <submittedName>
        <fullName evidence="2">Uncharacterized protein</fullName>
    </submittedName>
</protein>
<reference evidence="2" key="1">
    <citation type="submission" date="2020-03" db="EMBL/GenBank/DDBJ databases">
        <authorList>
            <person name="Weist P."/>
        </authorList>
    </citation>
    <scope>NUCLEOTIDE SEQUENCE</scope>
</reference>
<evidence type="ECO:0000256" key="1">
    <source>
        <dbReference type="SAM" id="SignalP"/>
    </source>
</evidence>
<sequence length="166" mass="17428">MGLEAPGTSFPIPPPLLILGTLIFLSGPPNAQPSVTIATSHGAAGSQRANHAITTSVRKTRTPTNIIQTGASYVQPEFNCCSRVVQKAVPLSKAPYSPNICSPCAVHGRSLLCVSCTRWVKSRVWKDAAALAQAPTAPTAPTALTAGLRLGALKTDTTFLELQHLF</sequence>
<evidence type="ECO:0000313" key="3">
    <source>
        <dbReference type="Proteomes" id="UP001153269"/>
    </source>
</evidence>
<feature type="chain" id="PRO_5040132859" evidence="1">
    <location>
        <begin position="32"/>
        <end position="166"/>
    </location>
</feature>
<dbReference type="EMBL" id="CADEAL010003835">
    <property type="protein sequence ID" value="CAB1445963.1"/>
    <property type="molecule type" value="Genomic_DNA"/>
</dbReference>
<accession>A0A9N7YZT4</accession>
<dbReference type="Proteomes" id="UP001153269">
    <property type="component" value="Unassembled WGS sequence"/>
</dbReference>
<name>A0A9N7YZT4_PLEPL</name>